<keyword evidence="2" id="KW-0186">Copper</keyword>
<accession>A0A0A7CMC8</accession>
<dbReference type="InterPro" id="IPR050316">
    <property type="entry name" value="Tyrosinase/Hemocyanin"/>
</dbReference>
<protein>
    <submittedName>
        <fullName evidence="5">Secreted protein</fullName>
    </submittedName>
</protein>
<dbReference type="GO" id="GO:0046872">
    <property type="term" value="F:metal ion binding"/>
    <property type="evidence" value="ECO:0007669"/>
    <property type="project" value="UniProtKB-KW"/>
</dbReference>
<feature type="signal peptide" evidence="3">
    <location>
        <begin position="1"/>
        <end position="22"/>
    </location>
</feature>
<feature type="domain" description="Tyrosinase copper-binding" evidence="4">
    <location>
        <begin position="56"/>
        <end position="253"/>
    </location>
</feature>
<evidence type="ECO:0000259" key="4">
    <source>
        <dbReference type="Pfam" id="PF00264"/>
    </source>
</evidence>
<dbReference type="PANTHER" id="PTHR11474">
    <property type="entry name" value="TYROSINASE FAMILY MEMBER"/>
    <property type="match status" value="1"/>
</dbReference>
<dbReference type="EMBL" id="KM038113">
    <property type="protein sequence ID" value="AIG55574.1"/>
    <property type="molecule type" value="Genomic_DNA"/>
</dbReference>
<feature type="chain" id="PRO_5002038034" evidence="3">
    <location>
        <begin position="23"/>
        <end position="508"/>
    </location>
</feature>
<keyword evidence="3" id="KW-0732">Signal</keyword>
<organism evidence="5">
    <name type="scientific">Thraustotheca clavata</name>
    <dbReference type="NCBI Taxonomy" id="74557"/>
    <lineage>
        <taxon>Eukaryota</taxon>
        <taxon>Sar</taxon>
        <taxon>Stramenopiles</taxon>
        <taxon>Oomycota</taxon>
        <taxon>Saprolegniomycetes</taxon>
        <taxon>Saprolegniales</taxon>
        <taxon>Achlyaceae</taxon>
        <taxon>Thraustotheca</taxon>
    </lineage>
</organism>
<evidence type="ECO:0000256" key="1">
    <source>
        <dbReference type="ARBA" id="ARBA00022723"/>
    </source>
</evidence>
<dbReference type="InterPro" id="IPR002227">
    <property type="entry name" value="Tyrosinase_Cu-bd"/>
</dbReference>
<dbReference type="Gene3D" id="1.10.1280.10">
    <property type="entry name" value="Di-copper center containing domain from catechol oxidase"/>
    <property type="match status" value="1"/>
</dbReference>
<proteinExistence type="predicted"/>
<keyword evidence="1" id="KW-0479">Metal-binding</keyword>
<dbReference type="Pfam" id="PF00264">
    <property type="entry name" value="Tyrosinase"/>
    <property type="match status" value="1"/>
</dbReference>
<dbReference type="AlphaFoldDB" id="A0A0A7CMC8"/>
<name>A0A0A7CMC8_9STRA</name>
<dbReference type="InterPro" id="IPR008922">
    <property type="entry name" value="Di-copper_centre_dom_sf"/>
</dbReference>
<dbReference type="SUPFAM" id="SSF48056">
    <property type="entry name" value="Di-copper centre-containing domain"/>
    <property type="match status" value="1"/>
</dbReference>
<reference evidence="5" key="1">
    <citation type="journal article" date="2014" name="Genome Biol. Evol.">
        <title>The secreted proteins of Achlya hypogyna and Thraustotheca clavata identify the ancestral oomycete secretome and reveal gene acquisitions by horizontal gene transfer.</title>
        <authorList>
            <person name="Misner I."/>
            <person name="Blouin N."/>
            <person name="Leonard G."/>
            <person name="Richards T.A."/>
            <person name="Lane C.E."/>
        </authorList>
    </citation>
    <scope>NUCLEOTIDE SEQUENCE</scope>
    <source>
        <strain evidence="5">ATCC 34112</strain>
    </source>
</reference>
<dbReference type="GO" id="GO:0016491">
    <property type="term" value="F:oxidoreductase activity"/>
    <property type="evidence" value="ECO:0007669"/>
    <property type="project" value="InterPro"/>
</dbReference>
<evidence type="ECO:0000256" key="2">
    <source>
        <dbReference type="ARBA" id="ARBA00023008"/>
    </source>
</evidence>
<dbReference type="PANTHER" id="PTHR11474:SF126">
    <property type="entry name" value="TYROSINASE-LIKE PROTEIN TYR-1-RELATED"/>
    <property type="match status" value="1"/>
</dbReference>
<evidence type="ECO:0000313" key="5">
    <source>
        <dbReference type="EMBL" id="AIG55574.1"/>
    </source>
</evidence>
<sequence>MRFVYLCNVLLLAAAAFGQTTCSKPRVRRAWSHYSAEEKALYIDAVALSMKNGYHQRFVEIHMEPTSEREAHGCLFFYWHRAFLFAYENMLRSLDSKYACITIPFWDYATIGSKFQAGSCKNMLDCGPLLKDFGGSLPRGRRALSQSVNGAGFQSDNCVSSAMTKYFCQSTSAFTSKSCYNCMPRNDWSKVSVPPDVNVLNIFNNILGASQPTLSSVTSGVQYGTHNMVHAVLDSVMGTFASPSDPVFYSHHVKQVQENFKINTIATVDAMHAIYYKCIVGADSLKADNSKVWSSCRNYIGKTIVPGDIIAMKVGETGTRTQSIWTATSSPIYKFFKDLKQTYPDYADISKLGYSYDFSDTALDGMYTNCKKFKPSKSLFLEEMDEKKHHKHHKAKKAKKEEGSVEKDCLSKEFDWIDEATTLASKYYTDPSDVYNQVHIMTCVYYNECRGGVYDYSDEFKENFRVEHGPPCKRVIDDLARGDCAIGVPNWEKIMLKHYQCDSPSEDF</sequence>
<evidence type="ECO:0000256" key="3">
    <source>
        <dbReference type="SAM" id="SignalP"/>
    </source>
</evidence>